<dbReference type="Proteomes" id="UP000018320">
    <property type="component" value="Unassembled WGS sequence"/>
</dbReference>
<name>V6TI57_GIAIN</name>
<dbReference type="VEuPathDB" id="GiardiaDB:GL50581_2285"/>
<dbReference type="VEuPathDB" id="GiardiaDB:GL50803_0061593"/>
<evidence type="ECO:0000313" key="1">
    <source>
        <dbReference type="EMBL" id="ESU38451.1"/>
    </source>
</evidence>
<gene>
    <name evidence="1" type="ORF">DHA2_150809</name>
</gene>
<feature type="non-terminal residue" evidence="1">
    <location>
        <position position="1"/>
    </location>
</feature>
<dbReference type="VEuPathDB" id="GiardiaDB:DHA2_150809"/>
<dbReference type="AlphaFoldDB" id="V6TI57"/>
<dbReference type="VEuPathDB" id="GiardiaDB:QR46_0868"/>
<reference evidence="2" key="1">
    <citation type="submission" date="2012-02" db="EMBL/GenBank/DDBJ databases">
        <title>Genome sequencing of Giardia lamblia Genotypes A2 and B isolates (DH and GS) and comparative analysis with the genomes of Genotypes A1 and E (WB and Pig).</title>
        <authorList>
            <person name="Adam R."/>
            <person name="Dahlstrom E."/>
            <person name="Martens C."/>
            <person name="Bruno D."/>
            <person name="Barbian K."/>
            <person name="Porcella S.F."/>
            <person name="Nash T."/>
        </authorList>
    </citation>
    <scope>NUCLEOTIDE SEQUENCE</scope>
    <source>
        <strain evidence="2">DH</strain>
    </source>
</reference>
<protein>
    <submittedName>
        <fullName evidence="1">Uncharacterized protein</fullName>
    </submittedName>
</protein>
<reference evidence="1 2" key="2">
    <citation type="journal article" date="2013" name="Genome Biol. Evol.">
        <title>Genome sequencing of Giardia lamblia genotypes A2 and B isolates (DH and GS) and comparative analysis with the genomes of genotypes A1 and E (WB and Pig).</title>
        <authorList>
            <person name="Adam R.D."/>
            <person name="Dahlstrom E.W."/>
            <person name="Martens C.A."/>
            <person name="Bruno D.P."/>
            <person name="Barbian K.D."/>
            <person name="Ricklefs S.M."/>
            <person name="Hernandez M.M."/>
            <person name="Narla N.P."/>
            <person name="Patel R.B."/>
            <person name="Porcella S.F."/>
            <person name="Nash T.E."/>
        </authorList>
    </citation>
    <scope>NUCLEOTIDE SEQUENCE [LARGE SCALE GENOMIC DNA]</scope>
    <source>
        <strain evidence="1 2">DH</strain>
    </source>
</reference>
<dbReference type="Pfam" id="PF16062">
    <property type="entry name" value="MavL-like"/>
    <property type="match status" value="1"/>
</dbReference>
<dbReference type="EMBL" id="AHGT01000013">
    <property type="protein sequence ID" value="ESU38451.1"/>
    <property type="molecule type" value="Genomic_DNA"/>
</dbReference>
<accession>V6TI57</accession>
<proteinExistence type="predicted"/>
<comment type="caution">
    <text evidence="1">The sequence shown here is derived from an EMBL/GenBank/DDBJ whole genome shotgun (WGS) entry which is preliminary data.</text>
</comment>
<evidence type="ECO:0000313" key="2">
    <source>
        <dbReference type="Proteomes" id="UP000018320"/>
    </source>
</evidence>
<dbReference type="InterPro" id="IPR032063">
    <property type="entry name" value="MavL-like"/>
</dbReference>
<organism evidence="1 2">
    <name type="scientific">Giardia intestinalis</name>
    <name type="common">Giardia lamblia</name>
    <dbReference type="NCBI Taxonomy" id="5741"/>
    <lineage>
        <taxon>Eukaryota</taxon>
        <taxon>Metamonada</taxon>
        <taxon>Diplomonadida</taxon>
        <taxon>Hexamitidae</taxon>
        <taxon>Giardiinae</taxon>
        <taxon>Giardia</taxon>
    </lineage>
</organism>
<sequence length="484" mass="53174">VAPHSSAPRDRICQDKMISTAEPLGEQPQAGQCPLLTALMSRSARFSVPFPVQTVRCQYLLQRGVTSPQQLSAFAESAYPLLHESVVRLYASFLRHKARHGTPPERELYRGMTVTALVHRLLTKRAVSFYGCEDSFTLLDGTRGRGWGGGSLPERLTYDEIKLSALLSVSSYSVFINNGSRRNRGVPAPSRGAVQSHGVVIGLIGPRLEKEGVMEWEEVVVSKDQNVRARGYGESSGEPTAAASWRQMWAELYSLPYLPLYDRVRSIADSGKYLPIGDLYLNRQAYSARLAISFETLLLEAHSRATRAGTRAYVHVVGIGLGVWALSPAQEPVFLETFARCLARLAGRLTGISDLDFAWFTAQALLQAAYKHIRVRFSRRNPHDSLPPEHRGKLLVVSYAWDGNALPGNEFWNGALSSSGDPAQACSSQISELHNPHINLAVCGENTRVLTASGETLGIDDYLEKHVHTSPSTGTPGTRHPSSR</sequence>